<dbReference type="AlphaFoldDB" id="A0A162SG31"/>
<dbReference type="PATRIC" id="fig|1121326.3.peg.2983"/>
<dbReference type="EMBL" id="LWAE01000003">
    <property type="protein sequence ID" value="KZL91203.1"/>
    <property type="molecule type" value="Genomic_DNA"/>
</dbReference>
<name>A0A162SG31_9CLOT</name>
<reference evidence="1 2" key="1">
    <citation type="submission" date="2016-04" db="EMBL/GenBank/DDBJ databases">
        <title>Genome sequence of Clostridium magnum DSM 2767.</title>
        <authorList>
            <person name="Poehlein A."/>
            <person name="Uhlig R."/>
            <person name="Fischer R."/>
            <person name="Bahl H."/>
            <person name="Daniel R."/>
        </authorList>
    </citation>
    <scope>NUCLEOTIDE SEQUENCE [LARGE SCALE GENOMIC DNA]</scope>
    <source>
        <strain evidence="1 2">DSM 2767</strain>
    </source>
</reference>
<organism evidence="1 2">
    <name type="scientific">Clostridium magnum DSM 2767</name>
    <dbReference type="NCBI Taxonomy" id="1121326"/>
    <lineage>
        <taxon>Bacteria</taxon>
        <taxon>Bacillati</taxon>
        <taxon>Bacillota</taxon>
        <taxon>Clostridia</taxon>
        <taxon>Eubacteriales</taxon>
        <taxon>Clostridiaceae</taxon>
        <taxon>Clostridium</taxon>
    </lineage>
</organism>
<comment type="caution">
    <text evidence="1">The sequence shown here is derived from an EMBL/GenBank/DDBJ whole genome shotgun (WGS) entry which is preliminary data.</text>
</comment>
<keyword evidence="2" id="KW-1185">Reference proteome</keyword>
<accession>A0A162SG31</accession>
<evidence type="ECO:0000313" key="2">
    <source>
        <dbReference type="Proteomes" id="UP000076603"/>
    </source>
</evidence>
<evidence type="ECO:0000313" key="1">
    <source>
        <dbReference type="EMBL" id="KZL91203.1"/>
    </source>
</evidence>
<protein>
    <submittedName>
        <fullName evidence="1">Uncharacterized protein</fullName>
    </submittedName>
</protein>
<dbReference type="Proteomes" id="UP000076603">
    <property type="component" value="Unassembled WGS sequence"/>
</dbReference>
<gene>
    <name evidence="1" type="ORF">CLMAG_29610</name>
</gene>
<proteinExistence type="predicted"/>
<sequence>MNKTIKVKIYGVKKQLISSGCGCGSGNKKNSCCNSSKGEKKGCCSGEVGCNNKGNKCCANNEINMSKTIGDAYKELREYIKSSDVKNNTELKFIDIDTINSQDDEFLRIKELISSGFEAPITVVDDIIRYYGGISNIYIYKDIKELIE</sequence>
<dbReference type="RefSeq" id="WP_066623554.1">
    <property type="nucleotide sequence ID" value="NZ_FQXL01000016.1"/>
</dbReference>
<dbReference type="OrthoDB" id="1936700at2"/>